<proteinExistence type="inferred from homology"/>
<sequence length="208" mass="23749">MHNHLIEDPIYALRAIGGYFIALLVVRLMGKRSIGELGAFDFVLMTGIGHIMSSVALEKKVPFHDGVLILFVLAALELILSYISIKNRKIGKVIQGKPTYLIKDGKVLKKNLEKEKFNLYDLRQELRKQGIDDHNDIEKAVIEACGKFSVILKDSEEPIKRKDLGIYKDGDQPQYLDKKFSDLKSEIDRLNITLNNLIKEVRDLKKKE</sequence>
<accession>A0A419T4R3</accession>
<feature type="transmembrane region" description="Helical" evidence="8">
    <location>
        <begin position="63"/>
        <end position="85"/>
    </location>
</feature>
<evidence type="ECO:0000256" key="7">
    <source>
        <dbReference type="SAM" id="Coils"/>
    </source>
</evidence>
<dbReference type="Pfam" id="PF04239">
    <property type="entry name" value="DUF421"/>
    <property type="match status" value="1"/>
</dbReference>
<evidence type="ECO:0000256" key="4">
    <source>
        <dbReference type="ARBA" id="ARBA00022692"/>
    </source>
</evidence>
<organism evidence="11 12">
    <name type="scientific">Thermohalobacter berrensis</name>
    <dbReference type="NCBI Taxonomy" id="99594"/>
    <lineage>
        <taxon>Bacteria</taxon>
        <taxon>Bacillati</taxon>
        <taxon>Bacillota</taxon>
        <taxon>Tissierellia</taxon>
        <taxon>Tissierellales</taxon>
        <taxon>Thermohalobacteraceae</taxon>
        <taxon>Thermohalobacter</taxon>
    </lineage>
</organism>
<evidence type="ECO:0000313" key="12">
    <source>
        <dbReference type="Proteomes" id="UP000284177"/>
    </source>
</evidence>
<evidence type="ECO:0000256" key="6">
    <source>
        <dbReference type="ARBA" id="ARBA00023136"/>
    </source>
</evidence>
<dbReference type="OrthoDB" id="1682423at2"/>
<dbReference type="Pfam" id="PF20730">
    <property type="entry name" value="YetF_N"/>
    <property type="match status" value="1"/>
</dbReference>
<evidence type="ECO:0000313" key="11">
    <source>
        <dbReference type="EMBL" id="RKD32537.1"/>
    </source>
</evidence>
<evidence type="ECO:0000256" key="8">
    <source>
        <dbReference type="SAM" id="Phobius"/>
    </source>
</evidence>
<dbReference type="GO" id="GO:0005886">
    <property type="term" value="C:plasma membrane"/>
    <property type="evidence" value="ECO:0007669"/>
    <property type="project" value="UniProtKB-SubCell"/>
</dbReference>
<keyword evidence="7" id="KW-0175">Coiled coil</keyword>
<evidence type="ECO:0000256" key="5">
    <source>
        <dbReference type="ARBA" id="ARBA00022989"/>
    </source>
</evidence>
<protein>
    <recommendedName>
        <fullName evidence="13">DUF421 domain-containing protein</fullName>
    </recommendedName>
</protein>
<reference evidence="11 12" key="1">
    <citation type="submission" date="2016-08" db="EMBL/GenBank/DDBJ databases">
        <title>Novel Firmicutes and Novel Genomes.</title>
        <authorList>
            <person name="Poppleton D.I."/>
            <person name="Gribaldo S."/>
        </authorList>
    </citation>
    <scope>NUCLEOTIDE SEQUENCE [LARGE SCALE GENOMIC DNA]</scope>
    <source>
        <strain evidence="11 12">CTT3</strain>
    </source>
</reference>
<dbReference type="InterPro" id="IPR007353">
    <property type="entry name" value="DUF421"/>
</dbReference>
<keyword evidence="4 8" id="KW-0812">Transmembrane</keyword>
<feature type="transmembrane region" description="Helical" evidence="8">
    <location>
        <begin position="37"/>
        <end position="57"/>
    </location>
</feature>
<dbReference type="InterPro" id="IPR023090">
    <property type="entry name" value="UPF0702_alpha/beta_dom_sf"/>
</dbReference>
<gene>
    <name evidence="11" type="ORF">BET03_10690</name>
</gene>
<dbReference type="AlphaFoldDB" id="A0A419T4R3"/>
<evidence type="ECO:0008006" key="13">
    <source>
        <dbReference type="Google" id="ProtNLM"/>
    </source>
</evidence>
<dbReference type="PANTHER" id="PTHR34582:SF6">
    <property type="entry name" value="UPF0702 TRANSMEMBRANE PROTEIN YCAP"/>
    <property type="match status" value="1"/>
</dbReference>
<evidence type="ECO:0000256" key="3">
    <source>
        <dbReference type="ARBA" id="ARBA00022475"/>
    </source>
</evidence>
<keyword evidence="6 8" id="KW-0472">Membrane</keyword>
<feature type="domain" description="YetF C-terminal" evidence="9">
    <location>
        <begin position="86"/>
        <end position="156"/>
    </location>
</feature>
<evidence type="ECO:0000259" key="9">
    <source>
        <dbReference type="Pfam" id="PF04239"/>
    </source>
</evidence>
<keyword evidence="5 8" id="KW-1133">Transmembrane helix</keyword>
<dbReference type="InterPro" id="IPR048454">
    <property type="entry name" value="YetF_N"/>
</dbReference>
<comment type="similarity">
    <text evidence="2">Belongs to the UPF0702 family.</text>
</comment>
<evidence type="ECO:0000256" key="1">
    <source>
        <dbReference type="ARBA" id="ARBA00004651"/>
    </source>
</evidence>
<feature type="domain" description="YetF-like N-terminal transmembrane" evidence="10">
    <location>
        <begin position="13"/>
        <end position="83"/>
    </location>
</feature>
<dbReference type="PANTHER" id="PTHR34582">
    <property type="entry name" value="UPF0702 TRANSMEMBRANE PROTEIN YCAP"/>
    <property type="match status" value="1"/>
</dbReference>
<keyword evidence="12" id="KW-1185">Reference proteome</keyword>
<evidence type="ECO:0000259" key="10">
    <source>
        <dbReference type="Pfam" id="PF20730"/>
    </source>
</evidence>
<comment type="subcellular location">
    <subcellularLocation>
        <location evidence="1">Cell membrane</location>
        <topology evidence="1">Multi-pass membrane protein</topology>
    </subcellularLocation>
</comment>
<feature type="transmembrane region" description="Helical" evidence="8">
    <location>
        <begin position="12"/>
        <end position="30"/>
    </location>
</feature>
<comment type="caution">
    <text evidence="11">The sequence shown here is derived from an EMBL/GenBank/DDBJ whole genome shotgun (WGS) entry which is preliminary data.</text>
</comment>
<dbReference type="RefSeq" id="WP_120168362.1">
    <property type="nucleotide sequence ID" value="NZ_MCIB01000010.1"/>
</dbReference>
<keyword evidence="3" id="KW-1003">Cell membrane</keyword>
<dbReference type="Proteomes" id="UP000284177">
    <property type="component" value="Unassembled WGS sequence"/>
</dbReference>
<dbReference type="Gene3D" id="3.30.240.20">
    <property type="entry name" value="bsu07140 like domains"/>
    <property type="match status" value="1"/>
</dbReference>
<evidence type="ECO:0000256" key="2">
    <source>
        <dbReference type="ARBA" id="ARBA00006448"/>
    </source>
</evidence>
<dbReference type="EMBL" id="MCIB01000010">
    <property type="protein sequence ID" value="RKD32537.1"/>
    <property type="molecule type" value="Genomic_DNA"/>
</dbReference>
<name>A0A419T4R3_9FIRM</name>
<feature type="coiled-coil region" evidence="7">
    <location>
        <begin position="180"/>
        <end position="207"/>
    </location>
</feature>